<feature type="domain" description="DNA-directed DNA polymerase family B mitochondria/virus" evidence="9">
    <location>
        <begin position="879"/>
        <end position="969"/>
    </location>
</feature>
<sequence>MPSVRQILLETRKNLLEHKRKRIQQENVKRLRRLKLSVDNHRRLDILQNPEEYYKVNLERERHSRKFKVKQNVYKVNVKTLPFRDNSKGVRQLLKRILQDVKERMKCRPDDYLRLNLHHPSLQSDIWFEFTQSKNLDENLVNKIEAVQQSKKDLTLTDGAGELELFHVHYSQGSGGNQMKHLQGNEETFKNEKRSIVRIMNEDTICLARAIVVARCHAQKPADKDSPEYAAWKKKWERITRRDILSKKQRNEAVELMKSADCDLYRIAGGGPEEWVKLQKVLEPQYRLKVYEFKRGAPRLELIPLYKGTGNGTCLNILLGYNHYDTILSMPGVLGHPYYCDHCDVGYSHIEDHRTACPHRCSFCLANSPCVPDGTCVQCFICKGFFKSMDCYQRHLRPYSQRSRVTVCDLMGRCDRCNEWMTKKLLYKHKCGGQKHCRICKRLVDEDHKCYVQIVPKHGDDIKDRRRPLQMYIYFDFECTQENSIHVPNLCVAHRVCHCCHHLPVDQPCKRCESFGPRRHIFRGPTTLKDFMDWLLATTPHAQGYASAMVNRDAIVIAHNFKGYDGQFILNYLVHTACITPTVIMNGTKILSMRALDLKFIDSFNYLPFALAKMPSAFGLKELKKGYFPHFFNTEANQNYVGPYPPASFYGPDDMTSSARAAFYAWYEEQQGKTFDFQKEFLAYCISDVDILQRCCAQFAQTIHALVKVYPFREAITFASTANLAYRRRFMPRDSIAIIPNLGYHPARQFSLKAFRWLSWLGRDLSIQHAWNGGEVKFGNFTVDGYDESTRTVYEFYGCYWHGCPICFSDLATETHPHRTQFTYNSLYELTLARELALKEQGFNLVTLWEHDFDKQFQKSEPFQDFVRELEFQPPLNPREALYGGRTNATRLYCVEGDTRYVDVCSLYPYVLKHRPFPLGHPEIITEDFPDMRSYFCLVLCRVLPPRGLYHPVLPYRTGGKLLFPLCRTCAEERPTDPHYRCNHSNAQRRFTGTWITCELNKALDCGYQLDKVYEVWHFPQQSFELFSRRSLILVIYEERHEFIEECPFGNVVLAAFTTAHARLHRYETLHPLDTRVLYFDTDSIIYQHEEGQFNPTIVNSLGGWTDELDGDRIIKFMSGGPKNYAFETEKGQSVQKVKGITLNYRASQVVTLEALEKMIHQEIEDLQVRYPHKIFRNSRHELHTRPLAKTYQIVYDKRQVINDYHTLPFGY</sequence>
<evidence type="ECO:0000313" key="11">
    <source>
        <dbReference type="RefSeq" id="XP_022311978.1"/>
    </source>
</evidence>
<comment type="similarity">
    <text evidence="1">Belongs to the DNA polymerase type-B family.</text>
</comment>
<name>A0A8B8C8A9_CRAVI</name>
<dbReference type="OrthoDB" id="6150532at2759"/>
<dbReference type="GO" id="GO:0003887">
    <property type="term" value="F:DNA-directed DNA polymerase activity"/>
    <property type="evidence" value="ECO:0007669"/>
    <property type="project" value="UniProtKB-KW"/>
</dbReference>
<dbReference type="PANTHER" id="PTHR33568:SF3">
    <property type="entry name" value="DNA-DIRECTED DNA POLYMERASE"/>
    <property type="match status" value="1"/>
</dbReference>
<evidence type="ECO:0000256" key="5">
    <source>
        <dbReference type="ARBA" id="ARBA00022705"/>
    </source>
</evidence>
<evidence type="ECO:0000256" key="3">
    <source>
        <dbReference type="ARBA" id="ARBA00022679"/>
    </source>
</evidence>
<keyword evidence="6" id="KW-0239">DNA-directed DNA polymerase</keyword>
<dbReference type="Gene3D" id="3.40.960.10">
    <property type="entry name" value="VSR Endonuclease"/>
    <property type="match status" value="1"/>
</dbReference>
<dbReference type="PANTHER" id="PTHR33568">
    <property type="entry name" value="DNA POLYMERASE"/>
    <property type="match status" value="1"/>
</dbReference>
<keyword evidence="4" id="KW-0548">Nucleotidyltransferase</keyword>
<evidence type="ECO:0000256" key="6">
    <source>
        <dbReference type="ARBA" id="ARBA00022932"/>
    </source>
</evidence>
<evidence type="ECO:0000256" key="1">
    <source>
        <dbReference type="ARBA" id="ARBA00005755"/>
    </source>
</evidence>
<dbReference type="SUPFAM" id="SSF56672">
    <property type="entry name" value="DNA/RNA polymerases"/>
    <property type="match status" value="1"/>
</dbReference>
<comment type="catalytic activity">
    <reaction evidence="8">
        <text>DNA(n) + a 2'-deoxyribonucleoside 5'-triphosphate = DNA(n+1) + diphosphate</text>
        <dbReference type="Rhea" id="RHEA:22508"/>
        <dbReference type="Rhea" id="RHEA-COMP:17339"/>
        <dbReference type="Rhea" id="RHEA-COMP:17340"/>
        <dbReference type="ChEBI" id="CHEBI:33019"/>
        <dbReference type="ChEBI" id="CHEBI:61560"/>
        <dbReference type="ChEBI" id="CHEBI:173112"/>
        <dbReference type="EC" id="2.7.7.7"/>
    </reaction>
</comment>
<keyword evidence="10" id="KW-1185">Reference proteome</keyword>
<organism evidence="10 11">
    <name type="scientific">Crassostrea virginica</name>
    <name type="common">Eastern oyster</name>
    <dbReference type="NCBI Taxonomy" id="6565"/>
    <lineage>
        <taxon>Eukaryota</taxon>
        <taxon>Metazoa</taxon>
        <taxon>Spiralia</taxon>
        <taxon>Lophotrochozoa</taxon>
        <taxon>Mollusca</taxon>
        <taxon>Bivalvia</taxon>
        <taxon>Autobranchia</taxon>
        <taxon>Pteriomorphia</taxon>
        <taxon>Ostreida</taxon>
        <taxon>Ostreoidea</taxon>
        <taxon>Ostreidae</taxon>
        <taxon>Crassostrea</taxon>
    </lineage>
</organism>
<dbReference type="Gene3D" id="3.90.1600.10">
    <property type="entry name" value="Palm domain of DNA polymerase"/>
    <property type="match status" value="1"/>
</dbReference>
<dbReference type="GO" id="GO:0003677">
    <property type="term" value="F:DNA binding"/>
    <property type="evidence" value="ECO:0007669"/>
    <property type="project" value="UniProtKB-KW"/>
</dbReference>
<dbReference type="Pfam" id="PF03175">
    <property type="entry name" value="DNA_pol_B_2"/>
    <property type="match status" value="2"/>
</dbReference>
<keyword evidence="5" id="KW-0235">DNA replication</keyword>
<evidence type="ECO:0000313" key="10">
    <source>
        <dbReference type="Proteomes" id="UP000694844"/>
    </source>
</evidence>
<gene>
    <name evidence="11" type="primary">LOC111117198</name>
</gene>
<dbReference type="GO" id="GO:0000166">
    <property type="term" value="F:nucleotide binding"/>
    <property type="evidence" value="ECO:0007669"/>
    <property type="project" value="InterPro"/>
</dbReference>
<feature type="domain" description="DNA-directed DNA polymerase family B mitochondria/virus" evidence="9">
    <location>
        <begin position="550"/>
        <end position="735"/>
    </location>
</feature>
<evidence type="ECO:0000256" key="2">
    <source>
        <dbReference type="ARBA" id="ARBA00012417"/>
    </source>
</evidence>
<dbReference type="AlphaFoldDB" id="A0A8B8C8A9"/>
<dbReference type="KEGG" id="cvn:111117198"/>
<dbReference type="Gene3D" id="3.30.420.10">
    <property type="entry name" value="Ribonuclease H-like superfamily/Ribonuclease H"/>
    <property type="match status" value="1"/>
</dbReference>
<dbReference type="InterPro" id="IPR023211">
    <property type="entry name" value="DNA_pol_palm_dom_sf"/>
</dbReference>
<dbReference type="GeneID" id="111117198"/>
<dbReference type="InterPro" id="IPR004868">
    <property type="entry name" value="DNA-dir_DNA_pol_B_mt/vir"/>
</dbReference>
<evidence type="ECO:0000256" key="8">
    <source>
        <dbReference type="ARBA" id="ARBA00049244"/>
    </source>
</evidence>
<keyword evidence="7" id="KW-0238">DNA-binding</keyword>
<evidence type="ECO:0000259" key="9">
    <source>
        <dbReference type="Pfam" id="PF03175"/>
    </source>
</evidence>
<accession>A0A8B8C8A9</accession>
<proteinExistence type="inferred from homology"/>
<dbReference type="GO" id="GO:0006260">
    <property type="term" value="P:DNA replication"/>
    <property type="evidence" value="ECO:0007669"/>
    <property type="project" value="UniProtKB-KW"/>
</dbReference>
<dbReference type="EC" id="2.7.7.7" evidence="2"/>
<dbReference type="InterPro" id="IPR036397">
    <property type="entry name" value="RNaseH_sf"/>
</dbReference>
<dbReference type="RefSeq" id="XP_022311978.1">
    <property type="nucleotide sequence ID" value="XM_022456270.1"/>
</dbReference>
<dbReference type="InterPro" id="IPR012337">
    <property type="entry name" value="RNaseH-like_sf"/>
</dbReference>
<dbReference type="InterPro" id="IPR043502">
    <property type="entry name" value="DNA/RNA_pol_sf"/>
</dbReference>
<protein>
    <recommendedName>
        <fullName evidence="2">DNA-directed DNA polymerase</fullName>
        <ecNumber evidence="2">2.7.7.7</ecNumber>
    </recommendedName>
</protein>
<dbReference type="SUPFAM" id="SSF53098">
    <property type="entry name" value="Ribonuclease H-like"/>
    <property type="match status" value="1"/>
</dbReference>
<keyword evidence="3" id="KW-0808">Transferase</keyword>
<evidence type="ECO:0000256" key="4">
    <source>
        <dbReference type="ARBA" id="ARBA00022695"/>
    </source>
</evidence>
<reference evidence="11" key="1">
    <citation type="submission" date="2025-08" db="UniProtKB">
        <authorList>
            <consortium name="RefSeq"/>
        </authorList>
    </citation>
    <scope>IDENTIFICATION</scope>
    <source>
        <tissue evidence="11">Whole sample</tissue>
    </source>
</reference>
<dbReference type="Proteomes" id="UP000694844">
    <property type="component" value="Chromosome 10"/>
</dbReference>
<evidence type="ECO:0000256" key="7">
    <source>
        <dbReference type="ARBA" id="ARBA00023125"/>
    </source>
</evidence>